<sequence>MDTLLSVLLLVSTHFLGTQAAANATSGAKAIIIDTDIKDDVDDMGALAIANVLHNCGLCDLKAVMIDTHSHYGALAASVVNTYYGNGDIPIAAIRPLTNETFFDDAMWYRSEYASKVAYNWPRALESTNRTQPPSSLYRSLLQSADDDSLTIVSIGFLNNLAAVLNTTDGPDLISSKVHELVIMGGQYPSGWEFNFGYFDPASTTKVVTDWPRDVPITYLGFELGLNVISGDKLRDHAPSDSPILAAYEWYNGRCSTLRESWDPLTTLYGILGLDGFSSLGLKSPFTYANTIGYNSITSPNASNAWVNDSSVTNQHWLKLADGVSNTSVAWMLTQLYAHDPISQSCFG</sequence>
<dbReference type="SUPFAM" id="SSF53590">
    <property type="entry name" value="Nucleoside hydrolase"/>
    <property type="match status" value="1"/>
</dbReference>
<accession>A0ABR0EGH7</accession>
<reference evidence="4 5" key="1">
    <citation type="journal article" date="2023" name="G3 (Bethesda)">
        <title>A chromosome-level genome assembly of Zasmidium syzygii isolated from banana leaves.</title>
        <authorList>
            <person name="van Westerhoven A.C."/>
            <person name="Mehrabi R."/>
            <person name="Talebi R."/>
            <person name="Steentjes M.B.F."/>
            <person name="Corcolon B."/>
            <person name="Chong P.A."/>
            <person name="Kema G.H.J."/>
            <person name="Seidl M.F."/>
        </authorList>
    </citation>
    <scope>NUCLEOTIDE SEQUENCE [LARGE SCALE GENOMIC DNA]</scope>
    <source>
        <strain evidence="4 5">P124</strain>
    </source>
</reference>
<feature type="chain" id="PRO_5046261656" description="Inosine/uridine-preferring nucleoside hydrolase domain-containing protein" evidence="2">
    <location>
        <begin position="21"/>
        <end position="348"/>
    </location>
</feature>
<evidence type="ECO:0000313" key="4">
    <source>
        <dbReference type="EMBL" id="KAK4500474.1"/>
    </source>
</evidence>
<evidence type="ECO:0000256" key="1">
    <source>
        <dbReference type="ARBA" id="ARBA00009176"/>
    </source>
</evidence>
<feature type="signal peptide" evidence="2">
    <location>
        <begin position="1"/>
        <end position="20"/>
    </location>
</feature>
<organism evidence="4 5">
    <name type="scientific">Zasmidium cellare</name>
    <name type="common">Wine cellar mold</name>
    <name type="synonym">Racodium cellare</name>
    <dbReference type="NCBI Taxonomy" id="395010"/>
    <lineage>
        <taxon>Eukaryota</taxon>
        <taxon>Fungi</taxon>
        <taxon>Dikarya</taxon>
        <taxon>Ascomycota</taxon>
        <taxon>Pezizomycotina</taxon>
        <taxon>Dothideomycetes</taxon>
        <taxon>Dothideomycetidae</taxon>
        <taxon>Mycosphaerellales</taxon>
        <taxon>Mycosphaerellaceae</taxon>
        <taxon>Zasmidium</taxon>
    </lineage>
</organism>
<keyword evidence="2" id="KW-0732">Signal</keyword>
<evidence type="ECO:0000313" key="5">
    <source>
        <dbReference type="Proteomes" id="UP001305779"/>
    </source>
</evidence>
<protein>
    <recommendedName>
        <fullName evidence="3">Inosine/uridine-preferring nucleoside hydrolase domain-containing protein</fullName>
    </recommendedName>
</protein>
<name>A0ABR0EGH7_ZASCE</name>
<evidence type="ECO:0000259" key="3">
    <source>
        <dbReference type="Pfam" id="PF01156"/>
    </source>
</evidence>
<dbReference type="Proteomes" id="UP001305779">
    <property type="component" value="Unassembled WGS sequence"/>
</dbReference>
<dbReference type="Gene3D" id="3.90.245.10">
    <property type="entry name" value="Ribonucleoside hydrolase-like"/>
    <property type="match status" value="1"/>
</dbReference>
<dbReference type="PANTHER" id="PTHR43264">
    <property type="match status" value="1"/>
</dbReference>
<dbReference type="EMBL" id="JAXOVC010000006">
    <property type="protein sequence ID" value="KAK4500474.1"/>
    <property type="molecule type" value="Genomic_DNA"/>
</dbReference>
<dbReference type="InterPro" id="IPR001910">
    <property type="entry name" value="Inosine/uridine_hydrolase_dom"/>
</dbReference>
<dbReference type="InterPro" id="IPR036452">
    <property type="entry name" value="Ribo_hydro-like"/>
</dbReference>
<feature type="domain" description="Inosine/uridine-preferring nucleoside hydrolase" evidence="3">
    <location>
        <begin position="31"/>
        <end position="236"/>
    </location>
</feature>
<dbReference type="PANTHER" id="PTHR43264:SF1">
    <property type="entry name" value="INOSINE_URIDINE-PREFERRING NUCLEOSIDE HYDROLASE DOMAIN-CONTAINING PROTEIN"/>
    <property type="match status" value="1"/>
</dbReference>
<gene>
    <name evidence="4" type="ORF">PRZ48_008663</name>
</gene>
<comment type="similarity">
    <text evidence="1">Belongs to the IUNH family.</text>
</comment>
<comment type="caution">
    <text evidence="4">The sequence shown here is derived from an EMBL/GenBank/DDBJ whole genome shotgun (WGS) entry which is preliminary data.</text>
</comment>
<evidence type="ECO:0000256" key="2">
    <source>
        <dbReference type="SAM" id="SignalP"/>
    </source>
</evidence>
<keyword evidence="5" id="KW-1185">Reference proteome</keyword>
<dbReference type="Pfam" id="PF01156">
    <property type="entry name" value="IU_nuc_hydro"/>
    <property type="match status" value="1"/>
</dbReference>
<proteinExistence type="inferred from homology"/>